<evidence type="ECO:0000313" key="1">
    <source>
        <dbReference type="EMBL" id="TYP08829.1"/>
    </source>
</evidence>
<proteinExistence type="predicted"/>
<name>A0ABY3NSS1_9GAMM</name>
<comment type="caution">
    <text evidence="1">The sequence shown here is derived from an EMBL/GenBank/DDBJ whole genome shotgun (WGS) entry which is preliminary data.</text>
</comment>
<gene>
    <name evidence="1" type="ORF">LY16_01487</name>
</gene>
<evidence type="ECO:0000313" key="2">
    <source>
        <dbReference type="Proteomes" id="UP000324170"/>
    </source>
</evidence>
<keyword evidence="2" id="KW-1185">Reference proteome</keyword>
<dbReference type="EMBL" id="VNHN01000019">
    <property type="protein sequence ID" value="TYP08829.1"/>
    <property type="molecule type" value="Genomic_DNA"/>
</dbReference>
<dbReference type="Proteomes" id="UP000324170">
    <property type="component" value="Unassembled WGS sequence"/>
</dbReference>
<reference evidence="1 2" key="1">
    <citation type="submission" date="2019-07" db="EMBL/GenBank/DDBJ databases">
        <title>Genomic Encyclopedia of Type Strains, Phase I: the one thousand microbial genomes (KMG-I) project.</title>
        <authorList>
            <person name="Kyrpides N."/>
        </authorList>
    </citation>
    <scope>NUCLEOTIDE SEQUENCE [LARGE SCALE GENOMIC DNA]</scope>
    <source>
        <strain evidence="1 2">DSM 17909</strain>
    </source>
</reference>
<sequence>MPILFNYEIAERIRKIILGKLPCGDQFLLTTTGQGGQRHLQSRAYQGEIPRLASIYIADKKPIISQFT</sequence>
<organism evidence="1 2">
    <name type="scientific">Xenorhabdus doucetiae</name>
    <dbReference type="NCBI Taxonomy" id="351671"/>
    <lineage>
        <taxon>Bacteria</taxon>
        <taxon>Pseudomonadati</taxon>
        <taxon>Pseudomonadota</taxon>
        <taxon>Gammaproteobacteria</taxon>
        <taxon>Enterobacterales</taxon>
        <taxon>Morganellaceae</taxon>
        <taxon>Xenorhabdus</taxon>
    </lineage>
</organism>
<protein>
    <submittedName>
        <fullName evidence="1">Uncharacterized protein</fullName>
    </submittedName>
</protein>
<accession>A0ABY3NSS1</accession>